<sequence>MNNLTVIEHRGQRVLTTLQLAESYKTDAKHINDNFQNNRKRYTLGKHYFELKDEELKNFKATTKISGNLKFAPVIYLWTEKGAWMHAKSLNTDKAWEAYEMLVDEYYRMKEQTIDVSMLGPELQMFKHLFDGVAKVQIESLETKRQLSEVKTTVNVIQETFLQRDSNWRKSINSMLNQAASRLGGEYRELRNDSYQKLEERGRCNLNVRLTNLKERLSENGATKTKINQTTKMDVIESDARLKEIYTTIVKELSIGSLSK</sequence>
<reference evidence="2 4" key="1">
    <citation type="submission" date="2015-07" db="EMBL/GenBank/DDBJ databases">
        <title>Fjat-14205 dsm 2895.</title>
        <authorList>
            <person name="Liu B."/>
            <person name="Wang J."/>
            <person name="Zhu Y."/>
            <person name="Liu G."/>
            <person name="Chen Q."/>
            <person name="Chen Z."/>
            <person name="Lan J."/>
            <person name="Che J."/>
            <person name="Ge C."/>
            <person name="Shi H."/>
            <person name="Pan Z."/>
            <person name="Liu X."/>
        </authorList>
    </citation>
    <scope>NUCLEOTIDE SEQUENCE [LARGE SCALE GENOMIC DNA]</scope>
    <source>
        <strain evidence="2 4">DSM 2895</strain>
    </source>
</reference>
<organism evidence="2 4">
    <name type="scientific">Aneurinibacillus migulanus</name>
    <name type="common">Bacillus migulanus</name>
    <dbReference type="NCBI Taxonomy" id="47500"/>
    <lineage>
        <taxon>Bacteria</taxon>
        <taxon>Bacillati</taxon>
        <taxon>Bacillota</taxon>
        <taxon>Bacilli</taxon>
        <taxon>Bacillales</taxon>
        <taxon>Paenibacillaceae</taxon>
        <taxon>Aneurinibacillus group</taxon>
        <taxon>Aneurinibacillus</taxon>
    </lineage>
</organism>
<dbReference type="RefSeq" id="WP_043065061.1">
    <property type="nucleotide sequence ID" value="NZ_BJOA01000067.1"/>
</dbReference>
<evidence type="ECO:0000259" key="1">
    <source>
        <dbReference type="Pfam" id="PF10543"/>
    </source>
</evidence>
<protein>
    <submittedName>
        <fullName evidence="2">Antirepressor</fullName>
    </submittedName>
    <submittedName>
        <fullName evidence="3">ORF6N domain-containing protein</fullName>
    </submittedName>
</protein>
<dbReference type="OrthoDB" id="9812611at2"/>
<dbReference type="EMBL" id="FNED01000009">
    <property type="protein sequence ID" value="SDI91797.1"/>
    <property type="molecule type" value="Genomic_DNA"/>
</dbReference>
<dbReference type="Proteomes" id="UP000037269">
    <property type="component" value="Unassembled WGS sequence"/>
</dbReference>
<dbReference type="GeneID" id="42304474"/>
<accession>A0A0D1XZQ1</accession>
<keyword evidence="4" id="KW-1185">Reference proteome</keyword>
<dbReference type="InterPro" id="IPR018873">
    <property type="entry name" value="KilA-N_DNA-bd_domain"/>
</dbReference>
<name>A0A0D1XZQ1_ANEMI</name>
<dbReference type="STRING" id="47500.AF333_04530"/>
<reference evidence="3 5" key="2">
    <citation type="submission" date="2016-10" db="EMBL/GenBank/DDBJ databases">
        <authorList>
            <person name="de Groot N.N."/>
        </authorList>
    </citation>
    <scope>NUCLEOTIDE SEQUENCE [LARGE SCALE GENOMIC DNA]</scope>
    <source>
        <strain evidence="3 5">DSM 2895</strain>
    </source>
</reference>
<dbReference type="EMBL" id="LGUG01000004">
    <property type="protein sequence ID" value="KON94860.1"/>
    <property type="molecule type" value="Genomic_DNA"/>
</dbReference>
<feature type="domain" description="KilA-N DNA-binding" evidence="1">
    <location>
        <begin position="5"/>
        <end position="89"/>
    </location>
</feature>
<evidence type="ECO:0000313" key="2">
    <source>
        <dbReference type="EMBL" id="KON94860.1"/>
    </source>
</evidence>
<dbReference type="Proteomes" id="UP000182836">
    <property type="component" value="Unassembled WGS sequence"/>
</dbReference>
<dbReference type="Pfam" id="PF10543">
    <property type="entry name" value="ORF6N"/>
    <property type="match status" value="1"/>
</dbReference>
<dbReference type="AlphaFoldDB" id="A0A0D1XZQ1"/>
<evidence type="ECO:0000313" key="3">
    <source>
        <dbReference type="EMBL" id="SDI91797.1"/>
    </source>
</evidence>
<dbReference type="PATRIC" id="fig|47500.8.peg.5490"/>
<proteinExistence type="predicted"/>
<evidence type="ECO:0000313" key="4">
    <source>
        <dbReference type="Proteomes" id="UP000037269"/>
    </source>
</evidence>
<gene>
    <name evidence="2" type="ORF">AF333_04530</name>
    <name evidence="3" type="ORF">SAMN04487909_10986</name>
</gene>
<evidence type="ECO:0000313" key="5">
    <source>
        <dbReference type="Proteomes" id="UP000182836"/>
    </source>
</evidence>